<proteinExistence type="predicted"/>
<reference evidence="1 2" key="1">
    <citation type="submission" date="2017-04" db="EMBL/GenBank/DDBJ databases">
        <title>Novel microbial lineages endemic to geothermal iron-oxide mats fill important gaps in the evolutionary history of Archaea.</title>
        <authorList>
            <person name="Jay Z.J."/>
            <person name="Beam J.P."/>
            <person name="Dlakic M."/>
            <person name="Rusch D.B."/>
            <person name="Kozubal M.A."/>
            <person name="Inskeep W.P."/>
        </authorList>
    </citation>
    <scope>NUCLEOTIDE SEQUENCE [LARGE SCALE GENOMIC DNA]</scope>
    <source>
        <strain evidence="1">OSP_D</strain>
    </source>
</reference>
<evidence type="ECO:0000313" key="1">
    <source>
        <dbReference type="EMBL" id="PSN83027.1"/>
    </source>
</evidence>
<dbReference type="EMBL" id="NEXC01000040">
    <property type="protein sequence ID" value="PSN83027.1"/>
    <property type="molecule type" value="Genomic_DNA"/>
</dbReference>
<dbReference type="Proteomes" id="UP000240880">
    <property type="component" value="Unassembled WGS sequence"/>
</dbReference>
<comment type="caution">
    <text evidence="1">The sequence shown here is derived from an EMBL/GenBank/DDBJ whole genome shotgun (WGS) entry which is preliminary data.</text>
</comment>
<accession>A0A2R6A9M4</accession>
<dbReference type="AlphaFoldDB" id="A0A2R6A9M4"/>
<gene>
    <name evidence="1" type="ORF">B9Q01_06175</name>
</gene>
<organism evidence="1 2">
    <name type="scientific">Candidatus Marsarchaeota G1 archaeon OSP_D</name>
    <dbReference type="NCBI Taxonomy" id="1978155"/>
    <lineage>
        <taxon>Archaea</taxon>
        <taxon>Candidatus Marsarchaeota</taxon>
        <taxon>Candidatus Marsarchaeota group 1</taxon>
    </lineage>
</organism>
<name>A0A2R6A9M4_9ARCH</name>
<protein>
    <submittedName>
        <fullName evidence="1">Uncharacterized protein</fullName>
    </submittedName>
</protein>
<sequence>MLRLRFLFLSQVDSKRRDKASHKSETLGSQVTLCVKVKPILLKHSLVFGFLTKLPYILKLPVRVH</sequence>
<evidence type="ECO:0000313" key="2">
    <source>
        <dbReference type="Proteomes" id="UP000240880"/>
    </source>
</evidence>